<name>A0ABV9LYU6_9ALTE</name>
<dbReference type="Pfam" id="PF20090">
    <property type="entry name" value="DUF6482"/>
    <property type="match status" value="1"/>
</dbReference>
<evidence type="ECO:0000313" key="1">
    <source>
        <dbReference type="EMBL" id="MFC4701751.1"/>
    </source>
</evidence>
<protein>
    <submittedName>
        <fullName evidence="1">DUF6482 family protein</fullName>
    </submittedName>
</protein>
<evidence type="ECO:0000313" key="2">
    <source>
        <dbReference type="Proteomes" id="UP001595897"/>
    </source>
</evidence>
<dbReference type="Proteomes" id="UP001595897">
    <property type="component" value="Unassembled WGS sequence"/>
</dbReference>
<keyword evidence="2" id="KW-1185">Reference proteome</keyword>
<dbReference type="InterPro" id="IPR045508">
    <property type="entry name" value="DUF6482"/>
</dbReference>
<comment type="caution">
    <text evidence="1">The sequence shown here is derived from an EMBL/GenBank/DDBJ whole genome shotgun (WGS) entry which is preliminary data.</text>
</comment>
<accession>A0ABV9LYU6</accession>
<sequence length="82" mass="9654">MNLFIESIEGGTYVAGVGDKQATEYLRDEYRDSMQFQSIAEIREQLSGRNFDKVWLRQNTPYDEMCGTDTHDDKLVIELEWR</sequence>
<dbReference type="EMBL" id="JBHSGU010000025">
    <property type="protein sequence ID" value="MFC4701751.1"/>
    <property type="molecule type" value="Genomic_DNA"/>
</dbReference>
<reference evidence="2" key="1">
    <citation type="journal article" date="2019" name="Int. J. Syst. Evol. Microbiol.">
        <title>The Global Catalogue of Microorganisms (GCM) 10K type strain sequencing project: providing services to taxonomists for standard genome sequencing and annotation.</title>
        <authorList>
            <consortium name="The Broad Institute Genomics Platform"/>
            <consortium name="The Broad Institute Genome Sequencing Center for Infectious Disease"/>
            <person name="Wu L."/>
            <person name="Ma J."/>
        </authorList>
    </citation>
    <scope>NUCLEOTIDE SEQUENCE [LARGE SCALE GENOMIC DNA]</scope>
    <source>
        <strain evidence="2">KACC 12507</strain>
    </source>
</reference>
<gene>
    <name evidence="1" type="ORF">ACFO4O_16485</name>
</gene>
<proteinExistence type="predicted"/>
<dbReference type="RefSeq" id="WP_382410523.1">
    <property type="nucleotide sequence ID" value="NZ_JBHSGU010000025.1"/>
</dbReference>
<organism evidence="1 2">
    <name type="scientific">Glaciecola siphonariae</name>
    <dbReference type="NCBI Taxonomy" id="521012"/>
    <lineage>
        <taxon>Bacteria</taxon>
        <taxon>Pseudomonadati</taxon>
        <taxon>Pseudomonadota</taxon>
        <taxon>Gammaproteobacteria</taxon>
        <taxon>Alteromonadales</taxon>
        <taxon>Alteromonadaceae</taxon>
        <taxon>Glaciecola</taxon>
    </lineage>
</organism>